<sequence length="246" mass="25707">MNRSFLRFLSRFNRKPGLSRLLVANVFLCLFLLFPMVVHAADAEKTSPGARPVPDSVLAGMRGGFSWGGVDFSFGIESSTFINGTLMVKTILQTVGNELYASTGVNPFSNGGASGKAVLSSSGSAGNSSPLPKTGTTSNNLSVVDQTTLDSMGKIQNSTNSSSSETGNYSNVVQIQPSDPGTHAENLVAPTSFSNAAGILSVLQNAASNLVIHNDVTMNATVSNVANITHALSLNSMLQSARFLSR</sequence>
<evidence type="ECO:0000256" key="1">
    <source>
        <dbReference type="SAM" id="MobiDB-lite"/>
    </source>
</evidence>
<feature type="compositionally biased region" description="Low complexity" evidence="1">
    <location>
        <begin position="120"/>
        <end position="129"/>
    </location>
</feature>
<keyword evidence="2" id="KW-0732">Signal</keyword>
<dbReference type="HOGENOM" id="CLU_1127984_0_0_0"/>
<proteinExistence type="predicted"/>
<protein>
    <submittedName>
        <fullName evidence="3">Uncharacterized protein</fullName>
    </submittedName>
</protein>
<dbReference type="RefSeq" id="WP_038505995.1">
    <property type="nucleotide sequence ID" value="NZ_CP007243.1"/>
</dbReference>
<dbReference type="OrthoDB" id="7447229at2"/>
<dbReference type="Proteomes" id="UP000027059">
    <property type="component" value="Chromosome"/>
</dbReference>
<dbReference type="AlphaFoldDB" id="A0A059XXU0"/>
<accession>A0A059XXU0</accession>
<feature type="compositionally biased region" description="Polar residues" evidence="1">
    <location>
        <begin position="130"/>
        <end position="141"/>
    </location>
</feature>
<dbReference type="KEGG" id="lfp:Y981_10475"/>
<evidence type="ECO:0000256" key="2">
    <source>
        <dbReference type="SAM" id="SignalP"/>
    </source>
</evidence>
<name>A0A059XXU0_9BACT</name>
<organism evidence="3 4">
    <name type="scientific">Leptospirillum ferriphilum YSK</name>
    <dbReference type="NCBI Taxonomy" id="1441628"/>
    <lineage>
        <taxon>Bacteria</taxon>
        <taxon>Pseudomonadati</taxon>
        <taxon>Nitrospirota</taxon>
        <taxon>Nitrospiria</taxon>
        <taxon>Nitrospirales</taxon>
        <taxon>Nitrospiraceae</taxon>
        <taxon>Leptospirillum</taxon>
    </lineage>
</organism>
<reference evidence="4" key="1">
    <citation type="submission" date="2014-02" db="EMBL/GenBank/DDBJ databases">
        <title>Complete genome sequence and comparative genomic analysis of the nitrogen-fixing bacterium Leptospirillum ferriphilum YSK.</title>
        <authorList>
            <person name="Guo X."/>
            <person name="Yin H."/>
            <person name="Liang Y."/>
            <person name="Hu Q."/>
            <person name="Ma L."/>
            <person name="Xiao Y."/>
            <person name="Zhang X."/>
            <person name="Qiu G."/>
            <person name="Liu X."/>
        </authorList>
    </citation>
    <scope>NUCLEOTIDE SEQUENCE [LARGE SCALE GENOMIC DNA]</scope>
    <source>
        <strain evidence="4">YSK</strain>
    </source>
</reference>
<evidence type="ECO:0000313" key="3">
    <source>
        <dbReference type="EMBL" id="AIA31930.1"/>
    </source>
</evidence>
<reference evidence="3 4" key="2">
    <citation type="journal article" date="2015" name="Biomed. Res. Int.">
        <title>Effects of Arsenite Resistance on the Growth and Functional Gene Expression of Leptospirillum ferriphilum and Acidithiobacillus thiooxidans in Pure Culture and Coculture.</title>
        <authorList>
            <person name="Jiang H."/>
            <person name="Liang Y."/>
            <person name="Yin H."/>
            <person name="Xiao Y."/>
            <person name="Guo X."/>
            <person name="Xu Y."/>
            <person name="Hu Q."/>
            <person name="Liu H."/>
            <person name="Liu X."/>
        </authorList>
    </citation>
    <scope>NUCLEOTIDE SEQUENCE [LARGE SCALE GENOMIC DNA]</scope>
    <source>
        <strain evidence="3 4">YSK</strain>
    </source>
</reference>
<dbReference type="EMBL" id="CP007243">
    <property type="protein sequence ID" value="AIA31930.1"/>
    <property type="molecule type" value="Genomic_DNA"/>
</dbReference>
<feature type="chain" id="PRO_5001581820" evidence="2">
    <location>
        <begin position="41"/>
        <end position="246"/>
    </location>
</feature>
<evidence type="ECO:0000313" key="4">
    <source>
        <dbReference type="Proteomes" id="UP000027059"/>
    </source>
</evidence>
<feature type="signal peptide" evidence="2">
    <location>
        <begin position="1"/>
        <end position="40"/>
    </location>
</feature>
<feature type="region of interest" description="Disordered" evidence="1">
    <location>
        <begin position="153"/>
        <end position="183"/>
    </location>
</feature>
<feature type="compositionally biased region" description="Low complexity" evidence="1">
    <location>
        <begin position="157"/>
        <end position="171"/>
    </location>
</feature>
<keyword evidence="4" id="KW-1185">Reference proteome</keyword>
<feature type="region of interest" description="Disordered" evidence="1">
    <location>
        <begin position="119"/>
        <end position="141"/>
    </location>
</feature>
<gene>
    <name evidence="3" type="ORF">Y981_10475</name>
</gene>